<feature type="domain" description="Secretin/TonB short N-terminal" evidence="7">
    <location>
        <begin position="71"/>
        <end position="122"/>
    </location>
</feature>
<evidence type="ECO:0000256" key="1">
    <source>
        <dbReference type="ARBA" id="ARBA00022448"/>
    </source>
</evidence>
<evidence type="ECO:0000313" key="9">
    <source>
        <dbReference type="Proteomes" id="UP000199138"/>
    </source>
</evidence>
<dbReference type="EMBL" id="FPBK01000012">
    <property type="protein sequence ID" value="SFU67134.1"/>
    <property type="molecule type" value="Genomic_DNA"/>
</dbReference>
<organism evidence="8 9">
    <name type="scientific">Pustulibacterium marinum</name>
    <dbReference type="NCBI Taxonomy" id="1224947"/>
    <lineage>
        <taxon>Bacteria</taxon>
        <taxon>Pseudomonadati</taxon>
        <taxon>Bacteroidota</taxon>
        <taxon>Flavobacteriia</taxon>
        <taxon>Flavobacteriales</taxon>
        <taxon>Flavobacteriaceae</taxon>
        <taxon>Pustulibacterium</taxon>
    </lineage>
</organism>
<name>A0A1I7I2I7_9FLAO</name>
<keyword evidence="1 5" id="KW-0813">Transport</keyword>
<dbReference type="InterPro" id="IPR023997">
    <property type="entry name" value="TonB-dep_OMP_SusC/RagA_CS"/>
</dbReference>
<evidence type="ECO:0000256" key="6">
    <source>
        <dbReference type="SAM" id="Phobius"/>
    </source>
</evidence>
<keyword evidence="2" id="KW-0732">Signal</keyword>
<dbReference type="AlphaFoldDB" id="A0A1I7I2I7"/>
<dbReference type="NCBIfam" id="TIGR04056">
    <property type="entry name" value="OMP_RagA_SusC"/>
    <property type="match status" value="1"/>
</dbReference>
<keyword evidence="9" id="KW-1185">Reference proteome</keyword>
<dbReference type="InterPro" id="IPR011662">
    <property type="entry name" value="Secretin/TonB_short_N"/>
</dbReference>
<dbReference type="SUPFAM" id="SSF49464">
    <property type="entry name" value="Carboxypeptidase regulatory domain-like"/>
    <property type="match status" value="1"/>
</dbReference>
<dbReference type="Pfam" id="PF13715">
    <property type="entry name" value="CarbopepD_reg_2"/>
    <property type="match status" value="1"/>
</dbReference>
<evidence type="ECO:0000256" key="3">
    <source>
        <dbReference type="ARBA" id="ARBA00023136"/>
    </source>
</evidence>
<sequence>MNKYHISFPIGEQKLDVKKYVIVFMRVFLLLITIGLGSVFGNNSYAQKLNIDVNEVSITDFFEEIQKNSEYVFFYKDDVLDTSYTVSLKAEDATIESVLTQAFKALPLSYAVKGRQIVVKRKEAVATAMKVTKQGVLVSGLVTSESDGMPLMGATVMEKGTTNGTTTDFDGNYSIAVSSEDAVLVITFMGFVKQEITVGDQTEINVVLKEDFSQLDDVVVVGYGTQKKEDVTGAVSEVKSEDIVRTASTTTAGALAGKVQGVTIRAKDARPGRGASVEIRNMGNPLFVIDGVAYGGQTGNDWVQSSNVSGNDIFNSLNMEDIESITILKDASAAVYGMRAANGVVLVTTKKGSKNKDARVNVNGYYGWQNLTRFPDLANAAQYTRGLVEAAQNEGRDPNEVFTPEELAKWQAGTEPGYQGYDYYDLTMRKNIPQYHINANVTGGTERVSYYMSVANTTQEALIEDFKYGRTNLQVNLESNVTENFSLGTQISAREEKTEDVGLPGGDGYFAAILGMFSNIPTVGPYANDNPEYINHTRDYSRNPALFKRDIAGYKDNLTRNANVNLYAKYKFDFGLNVKGTASYNYTNGKFDGFQYRYDVYTYRGDDVYERTGGVDGGWRYQTEREVLARFYQLQFDYSKDFGDHSIAVVAAYERSDYEKDYLSVGTNPSNDYLPLLEYDKMNSFSDWWDYEARVGYIGKVNYNYKKKYLVELLGRYDGSYLYPPGHRYGFFPGASLGWKVSEEPFFEKLTGVINSFKFRTSVGQTGMEQGIGMFDYLPGYTWNSGGAVLDGTYVTGMQPRGLPVTNLSWVKNTNANIGIDVAMFDSKLTATTDVFWIRRTGIPGQRYDVLLPSEVGYSLPNENLGKNGYNGVEGILTYKDFVGDLSYSVSGNFTFSRFRNIESYKPRFGNSYDEYRNSAENRYGGIWWGYQVVGRFESQEEIDNYGINNDGQNNTTQLPGDFIYKDVNGDGVINYLDERPIGYPTGWSPMMSFGGNINLNFKGFDLNVDFSGGAMQSWFQDYELRNAFHAGGNSPAYLLTDRWHRADPYDPNSEWIPGKYPAIRNGNSGPNARNSDFWLHNVRFLRIRNLEVGYTIPTTFTEKINIQKVRVYLSGSNLVSFDNVKDYQIDPEIEARAAVVYPTQRTILAGFNLTF</sequence>
<keyword evidence="5" id="KW-1134">Transmembrane beta strand</keyword>
<dbReference type="InterPro" id="IPR037066">
    <property type="entry name" value="Plug_dom_sf"/>
</dbReference>
<evidence type="ECO:0000256" key="2">
    <source>
        <dbReference type="ARBA" id="ARBA00022729"/>
    </source>
</evidence>
<reference evidence="8 9" key="1">
    <citation type="submission" date="2016-10" db="EMBL/GenBank/DDBJ databases">
        <authorList>
            <person name="de Groot N.N."/>
        </authorList>
    </citation>
    <scope>NUCLEOTIDE SEQUENCE [LARGE SCALE GENOMIC DNA]</scope>
    <source>
        <strain evidence="8 9">CGMCC 1.12333</strain>
    </source>
</reference>
<keyword evidence="3 5" id="KW-0472">Membrane</keyword>
<dbReference type="PROSITE" id="PS52016">
    <property type="entry name" value="TONB_DEPENDENT_REC_3"/>
    <property type="match status" value="1"/>
</dbReference>
<protein>
    <submittedName>
        <fullName evidence="8">TonB-linked outer membrane protein, SusC/RagA family</fullName>
    </submittedName>
</protein>
<dbReference type="InterPro" id="IPR012910">
    <property type="entry name" value="Plug_dom"/>
</dbReference>
<dbReference type="Pfam" id="PF07715">
    <property type="entry name" value="Plug"/>
    <property type="match status" value="1"/>
</dbReference>
<dbReference type="PANTHER" id="PTHR30069:SF29">
    <property type="entry name" value="HEMOGLOBIN AND HEMOGLOBIN-HAPTOGLOBIN-BINDING PROTEIN 1-RELATED"/>
    <property type="match status" value="1"/>
</dbReference>
<dbReference type="InterPro" id="IPR039426">
    <property type="entry name" value="TonB-dep_rcpt-like"/>
</dbReference>
<gene>
    <name evidence="8" type="ORF">SAMN05216480_11299</name>
</gene>
<dbReference type="Proteomes" id="UP000199138">
    <property type="component" value="Unassembled WGS sequence"/>
</dbReference>
<dbReference type="PANTHER" id="PTHR30069">
    <property type="entry name" value="TONB-DEPENDENT OUTER MEMBRANE RECEPTOR"/>
    <property type="match status" value="1"/>
</dbReference>
<dbReference type="SMART" id="SM00965">
    <property type="entry name" value="STN"/>
    <property type="match status" value="1"/>
</dbReference>
<keyword evidence="5 6" id="KW-0812">Transmembrane</keyword>
<evidence type="ECO:0000256" key="5">
    <source>
        <dbReference type="PROSITE-ProRule" id="PRU01360"/>
    </source>
</evidence>
<keyword evidence="4 5" id="KW-0998">Cell outer membrane</keyword>
<keyword evidence="6" id="KW-1133">Transmembrane helix</keyword>
<comment type="similarity">
    <text evidence="5">Belongs to the TonB-dependent receptor family.</text>
</comment>
<dbReference type="NCBIfam" id="TIGR04057">
    <property type="entry name" value="SusC_RagA_signa"/>
    <property type="match status" value="1"/>
</dbReference>
<feature type="transmembrane region" description="Helical" evidence="6">
    <location>
        <begin position="20"/>
        <end position="40"/>
    </location>
</feature>
<dbReference type="SUPFAM" id="SSF56935">
    <property type="entry name" value="Porins"/>
    <property type="match status" value="1"/>
</dbReference>
<proteinExistence type="inferred from homology"/>
<evidence type="ECO:0000313" key="8">
    <source>
        <dbReference type="EMBL" id="SFU67134.1"/>
    </source>
</evidence>
<dbReference type="InterPro" id="IPR023996">
    <property type="entry name" value="TonB-dep_OMP_SusC/RagA"/>
</dbReference>
<dbReference type="Gene3D" id="2.60.40.1120">
    <property type="entry name" value="Carboxypeptidase-like, regulatory domain"/>
    <property type="match status" value="1"/>
</dbReference>
<evidence type="ECO:0000259" key="7">
    <source>
        <dbReference type="SMART" id="SM00965"/>
    </source>
</evidence>
<evidence type="ECO:0000256" key="4">
    <source>
        <dbReference type="ARBA" id="ARBA00023237"/>
    </source>
</evidence>
<dbReference type="InterPro" id="IPR008969">
    <property type="entry name" value="CarboxyPept-like_regulatory"/>
</dbReference>
<dbReference type="GO" id="GO:0015344">
    <property type="term" value="F:siderophore uptake transmembrane transporter activity"/>
    <property type="evidence" value="ECO:0007669"/>
    <property type="project" value="TreeGrafter"/>
</dbReference>
<dbReference type="GO" id="GO:0044718">
    <property type="term" value="P:siderophore transmembrane transport"/>
    <property type="evidence" value="ECO:0007669"/>
    <property type="project" value="TreeGrafter"/>
</dbReference>
<dbReference type="Gene3D" id="2.170.130.10">
    <property type="entry name" value="TonB-dependent receptor, plug domain"/>
    <property type="match status" value="1"/>
</dbReference>
<dbReference type="STRING" id="1224947.SAMN05216480_11299"/>
<comment type="subcellular location">
    <subcellularLocation>
        <location evidence="5">Cell outer membrane</location>
        <topology evidence="5">Multi-pass membrane protein</topology>
    </subcellularLocation>
</comment>
<dbReference type="GO" id="GO:0009279">
    <property type="term" value="C:cell outer membrane"/>
    <property type="evidence" value="ECO:0007669"/>
    <property type="project" value="UniProtKB-SubCell"/>
</dbReference>
<accession>A0A1I7I2I7</accession>